<accession>A0A6V7PH50</accession>
<reference evidence="1" key="1">
    <citation type="submission" date="2020-07" db="EMBL/GenBank/DDBJ databases">
        <authorList>
            <person name="Lin J."/>
        </authorList>
    </citation>
    <scope>NUCLEOTIDE SEQUENCE</scope>
</reference>
<name>A0A6V7PH50_ANACO</name>
<dbReference type="EMBL" id="LR862148">
    <property type="protein sequence ID" value="CAD1830200.1"/>
    <property type="molecule type" value="Genomic_DNA"/>
</dbReference>
<dbReference type="AlphaFoldDB" id="A0A6V7PH50"/>
<evidence type="ECO:0000313" key="1">
    <source>
        <dbReference type="EMBL" id="CAD1830200.1"/>
    </source>
</evidence>
<proteinExistence type="predicted"/>
<protein>
    <submittedName>
        <fullName evidence="1">Uncharacterized protein</fullName>
    </submittedName>
</protein>
<sequence length="145" mass="15917">MDCFWFFHVAKQLNNENRWRVPDRIDQVILSLVIAGEQGVPDLKMKIKNFSVNVGGREATGWKTKLSLSPMIVGVRGVTVWNSKFTNDDVAVSGISAAEGVRNVLLLGGAPLFGISMMTIEPLLSVYLSILLRKPTVDALGFAQL</sequence>
<organism evidence="1">
    <name type="scientific">Ananas comosus var. bracteatus</name>
    <name type="common">red pineapple</name>
    <dbReference type="NCBI Taxonomy" id="296719"/>
    <lineage>
        <taxon>Eukaryota</taxon>
        <taxon>Viridiplantae</taxon>
        <taxon>Streptophyta</taxon>
        <taxon>Embryophyta</taxon>
        <taxon>Tracheophyta</taxon>
        <taxon>Spermatophyta</taxon>
        <taxon>Magnoliopsida</taxon>
        <taxon>Liliopsida</taxon>
        <taxon>Poales</taxon>
        <taxon>Bromeliaceae</taxon>
        <taxon>Bromelioideae</taxon>
        <taxon>Ananas</taxon>
    </lineage>
</organism>
<gene>
    <name evidence="1" type="ORF">CB5_LOCUS13411</name>
</gene>